<dbReference type="SUPFAM" id="SSF54928">
    <property type="entry name" value="RNA-binding domain, RBD"/>
    <property type="match status" value="1"/>
</dbReference>
<sequence>AEPRANLGQPYRSPPSPEARHKRGGDLSDGGDWIEVSHRRKKDPQQASRRKGRIDQYKRHQRNSSSATGYDPFNDDRSCSRDHSRCVHHHYRSARNRHSRSRRRSRRESRVHCRRRSLSLKSNRERYKTVDTDSRRRQILEFRCQQEDVDDRDAIGNRGAAGFDRNGGRVAGLARKCDGAKERDERCNEMLSRNSGLERKEFDNLGTELKRYVSFYFTNFPYQLSNFYLRKGFEVCGMLEDVFVPKKRNRRGQPFGFVKFSNVRDVNKLLRALNKVHFGQFCVRARLASFDRRNPSAGQQMESEWPCLTKDNHRPASREGRTGETRTQNSRGNDGGSAPLRPPGQSRVVKDVDSGRGGTGDSEVVRVGEVEVPLAARNEKAVLKKLMRSYRTKPDDVAWAQNGLVATIINGEAVPVAQRRIMDAGFNDIILIPMGADKVFVRSSSGNDVKAIFNSAKEFFQLILSSWKCWDNHGQDYRRGAWVRLYGVPLQAWNEDFFKLCVFDCGRLLRVDNSSLEKERIDFARVMIATPNLEIVNTVVHVLVDGIQIEVKIMEEWGYSLGEDNCLFGDDDDSVTSQPNLEEGQCDPEASRHLDNMVENFVKGLNVEDEIGSQEDFECSNLGGRVEGGCKNVGEGCEYSSIRGKENVDRSKGCAPLIGDSPTSRGSQGSISICSPANGNGCFTGIKGSDGSLSFSSNGNRALSCPPGASRPMLSGPWSWECLNDLNQRDVGVIFSASKGPRKEERIGEGLKKNGQEDPKRRKGGGVFRHTVSSLKKVARMPSKERAEVLKAVKKIEHRSRVSGEVVKAGGERHPVPSTESLSTTSNDWKHWVVMQGNDKVAADDVRSVGEAIGVQISGGSKNMFSVLARKGKQKQVSSGQTQGVGCVR</sequence>
<dbReference type="Pfam" id="PF00076">
    <property type="entry name" value="RRM_1"/>
    <property type="match status" value="1"/>
</dbReference>
<evidence type="ECO:0000313" key="4">
    <source>
        <dbReference type="EMBL" id="PNX72044.1"/>
    </source>
</evidence>
<reference evidence="4 5" key="2">
    <citation type="journal article" date="2017" name="Front. Plant Sci.">
        <title>Gene Classification and Mining of Molecular Markers Useful in Red Clover (Trifolium pratense) Breeding.</title>
        <authorList>
            <person name="Istvanek J."/>
            <person name="Dluhosova J."/>
            <person name="Dluhos P."/>
            <person name="Patkova L."/>
            <person name="Nedelnik J."/>
            <person name="Repkova J."/>
        </authorList>
    </citation>
    <scope>NUCLEOTIDE SEQUENCE [LARGE SCALE GENOMIC DNA]</scope>
    <source>
        <strain evidence="5">cv. Tatra</strain>
        <tissue evidence="4">Young leaves</tissue>
    </source>
</reference>
<name>A0A2K3L0H7_TRIPR</name>
<evidence type="ECO:0000256" key="1">
    <source>
        <dbReference type="PROSITE-ProRule" id="PRU00176"/>
    </source>
</evidence>
<proteinExistence type="predicted"/>
<dbReference type="EMBL" id="ASHM01024136">
    <property type="protein sequence ID" value="PNX72044.1"/>
    <property type="molecule type" value="Genomic_DNA"/>
</dbReference>
<organism evidence="4 5">
    <name type="scientific">Trifolium pratense</name>
    <name type="common">Red clover</name>
    <dbReference type="NCBI Taxonomy" id="57577"/>
    <lineage>
        <taxon>Eukaryota</taxon>
        <taxon>Viridiplantae</taxon>
        <taxon>Streptophyta</taxon>
        <taxon>Embryophyta</taxon>
        <taxon>Tracheophyta</taxon>
        <taxon>Spermatophyta</taxon>
        <taxon>Magnoliopsida</taxon>
        <taxon>eudicotyledons</taxon>
        <taxon>Gunneridae</taxon>
        <taxon>Pentapetalae</taxon>
        <taxon>rosids</taxon>
        <taxon>fabids</taxon>
        <taxon>Fabales</taxon>
        <taxon>Fabaceae</taxon>
        <taxon>Papilionoideae</taxon>
        <taxon>50 kb inversion clade</taxon>
        <taxon>NPAAA clade</taxon>
        <taxon>Hologalegina</taxon>
        <taxon>IRL clade</taxon>
        <taxon>Trifolieae</taxon>
        <taxon>Trifolium</taxon>
    </lineage>
</organism>
<comment type="caution">
    <text evidence="4">The sequence shown here is derived from an EMBL/GenBank/DDBJ whole genome shotgun (WGS) entry which is preliminary data.</text>
</comment>
<evidence type="ECO:0000313" key="5">
    <source>
        <dbReference type="Proteomes" id="UP000236291"/>
    </source>
</evidence>
<dbReference type="ExpressionAtlas" id="A0A2K3L0H7">
    <property type="expression patterns" value="baseline"/>
</dbReference>
<dbReference type="SMART" id="SM00360">
    <property type="entry name" value="RRM"/>
    <property type="match status" value="1"/>
</dbReference>
<protein>
    <submittedName>
        <fullName evidence="4">Putative sulfate transporter</fullName>
    </submittedName>
</protein>
<feature type="non-terminal residue" evidence="4">
    <location>
        <position position="1"/>
    </location>
</feature>
<feature type="region of interest" description="Disordered" evidence="2">
    <location>
        <begin position="294"/>
        <end position="362"/>
    </location>
</feature>
<evidence type="ECO:0000259" key="3">
    <source>
        <dbReference type="PROSITE" id="PS50102"/>
    </source>
</evidence>
<dbReference type="AlphaFoldDB" id="A0A2K3L0H7"/>
<keyword evidence="1" id="KW-0694">RNA-binding</keyword>
<feature type="compositionally biased region" description="Basic and acidic residues" evidence="2">
    <location>
        <begin position="74"/>
        <end position="85"/>
    </location>
</feature>
<dbReference type="Gene3D" id="3.30.70.330">
    <property type="match status" value="1"/>
</dbReference>
<reference evidence="4 5" key="1">
    <citation type="journal article" date="2014" name="Am. J. Bot.">
        <title>Genome assembly and annotation for red clover (Trifolium pratense; Fabaceae).</title>
        <authorList>
            <person name="Istvanek J."/>
            <person name="Jaros M."/>
            <person name="Krenek A."/>
            <person name="Repkova J."/>
        </authorList>
    </citation>
    <scope>NUCLEOTIDE SEQUENCE [LARGE SCALE GENOMIC DNA]</scope>
    <source>
        <strain evidence="5">cv. Tatra</strain>
        <tissue evidence="4">Young leaves</tissue>
    </source>
</reference>
<dbReference type="InterPro" id="IPR035979">
    <property type="entry name" value="RBD_domain_sf"/>
</dbReference>
<feature type="domain" description="RRM" evidence="3">
    <location>
        <begin position="213"/>
        <end position="290"/>
    </location>
</feature>
<accession>A0A2K3L0H7</accession>
<feature type="compositionally biased region" description="Basic residues" evidence="2">
    <location>
        <begin position="38"/>
        <end position="52"/>
    </location>
</feature>
<dbReference type="GO" id="GO:0003723">
    <property type="term" value="F:RNA binding"/>
    <property type="evidence" value="ECO:0007669"/>
    <property type="project" value="UniProtKB-UniRule"/>
</dbReference>
<evidence type="ECO:0000256" key="2">
    <source>
        <dbReference type="SAM" id="MobiDB-lite"/>
    </source>
</evidence>
<dbReference type="Proteomes" id="UP000236291">
    <property type="component" value="Unassembled WGS sequence"/>
</dbReference>
<gene>
    <name evidence="4" type="ORF">L195_g027933</name>
</gene>
<dbReference type="PROSITE" id="PS50102">
    <property type="entry name" value="RRM"/>
    <property type="match status" value="1"/>
</dbReference>
<feature type="region of interest" description="Disordered" evidence="2">
    <location>
        <begin position="801"/>
        <end position="824"/>
    </location>
</feature>
<dbReference type="InterPro" id="IPR000504">
    <property type="entry name" value="RRM_dom"/>
</dbReference>
<dbReference type="PANTHER" id="PTHR34427">
    <property type="entry name" value="DUF4283 DOMAIN PROTEIN"/>
    <property type="match status" value="1"/>
</dbReference>
<dbReference type="InterPro" id="IPR012677">
    <property type="entry name" value="Nucleotide-bd_a/b_plait_sf"/>
</dbReference>
<dbReference type="PANTHER" id="PTHR34427:SF5">
    <property type="entry name" value="DUF4283 DOMAIN-CONTAINING PROTEIN"/>
    <property type="match status" value="1"/>
</dbReference>
<feature type="compositionally biased region" description="Basic residues" evidence="2">
    <location>
        <begin position="86"/>
        <end position="116"/>
    </location>
</feature>
<feature type="compositionally biased region" description="Basic and acidic residues" evidence="2">
    <location>
        <begin position="741"/>
        <end position="760"/>
    </location>
</feature>
<feature type="region of interest" description="Disordered" evidence="2">
    <location>
        <begin position="1"/>
        <end position="116"/>
    </location>
</feature>
<feature type="region of interest" description="Disordered" evidence="2">
    <location>
        <begin position="740"/>
        <end position="766"/>
    </location>
</feature>
<feature type="compositionally biased region" description="Basic and acidic residues" evidence="2">
    <location>
        <begin position="310"/>
        <end position="324"/>
    </location>
</feature>
<dbReference type="CDD" id="cd00590">
    <property type="entry name" value="RRM_SF"/>
    <property type="match status" value="1"/>
</dbReference>